<dbReference type="Proteomes" id="UP000005870">
    <property type="component" value="Chromosome"/>
</dbReference>
<evidence type="ECO:0000313" key="2">
    <source>
        <dbReference type="Proteomes" id="UP000005870"/>
    </source>
</evidence>
<name>G7UQJ7_PSEUP</name>
<dbReference type="HOGENOM" id="CLU_3390986_0_0_6"/>
<gene>
    <name evidence="1" type="ordered locus">DSC_11780</name>
</gene>
<dbReference type="AlphaFoldDB" id="G7UQJ7"/>
<accession>G7UQJ7</accession>
<dbReference type="EMBL" id="CP003093">
    <property type="protein sequence ID" value="AER57000.1"/>
    <property type="molecule type" value="Genomic_DNA"/>
</dbReference>
<organism evidence="1 2">
    <name type="scientific">Pseudoxanthomonas spadix (strain BD-a59)</name>
    <dbReference type="NCBI Taxonomy" id="1045855"/>
    <lineage>
        <taxon>Bacteria</taxon>
        <taxon>Pseudomonadati</taxon>
        <taxon>Pseudomonadota</taxon>
        <taxon>Gammaproteobacteria</taxon>
        <taxon>Lysobacterales</taxon>
        <taxon>Lysobacteraceae</taxon>
        <taxon>Pseudoxanthomonas</taxon>
    </lineage>
</organism>
<evidence type="ECO:0000313" key="1">
    <source>
        <dbReference type="EMBL" id="AER57000.1"/>
    </source>
</evidence>
<keyword evidence="2" id="KW-1185">Reference proteome</keyword>
<sequence length="32" mass="3582">MRDDTKETIVQLLTLAAVVLASLLTKRDTRLP</sequence>
<proteinExistence type="predicted"/>
<reference evidence="1 2" key="1">
    <citation type="journal article" date="2012" name="J. Bacteriol.">
        <title>Complete Genome Sequence of the BTEX-Degrading Bacterium Pseudoxanthomonas spadix BD-a59.</title>
        <authorList>
            <person name="Lee S.H."/>
            <person name="Jin H.M."/>
            <person name="Lee H.J."/>
            <person name="Kim J.M."/>
            <person name="Jeon C.O."/>
        </authorList>
    </citation>
    <scope>NUCLEOTIDE SEQUENCE [LARGE SCALE GENOMIC DNA]</scope>
    <source>
        <strain evidence="1 2">BD-a59</strain>
    </source>
</reference>
<dbReference type="STRING" id="1045855.DSC_11780"/>
<protein>
    <submittedName>
        <fullName evidence="1">Uncharacterized protein</fullName>
    </submittedName>
</protein>
<dbReference type="KEGG" id="psd:DSC_11780"/>